<protein>
    <submittedName>
        <fullName evidence="1">Uncharacterized protein</fullName>
    </submittedName>
</protein>
<dbReference type="EMBL" id="KQ982472">
    <property type="protein sequence ID" value="KYQ56106.1"/>
    <property type="molecule type" value="Genomic_DNA"/>
</dbReference>
<proteinExistence type="predicted"/>
<gene>
    <name evidence="1" type="ORF">ALC60_04994</name>
</gene>
<accession>A0A151X6X9</accession>
<name>A0A151X6X9_9HYME</name>
<dbReference type="AlphaFoldDB" id="A0A151X6X9"/>
<reference evidence="1 2" key="1">
    <citation type="submission" date="2015-09" db="EMBL/GenBank/DDBJ databases">
        <title>Trachymyrmex zeteki WGS genome.</title>
        <authorList>
            <person name="Nygaard S."/>
            <person name="Hu H."/>
            <person name="Boomsma J."/>
            <person name="Zhang G."/>
        </authorList>
    </citation>
    <scope>NUCLEOTIDE SEQUENCE [LARGE SCALE GENOMIC DNA]</scope>
    <source>
        <strain evidence="1">Tzet28-1</strain>
        <tissue evidence="1">Whole body</tissue>
    </source>
</reference>
<organism evidence="1 2">
    <name type="scientific">Mycetomoellerius zeteki</name>
    <dbReference type="NCBI Taxonomy" id="64791"/>
    <lineage>
        <taxon>Eukaryota</taxon>
        <taxon>Metazoa</taxon>
        <taxon>Ecdysozoa</taxon>
        <taxon>Arthropoda</taxon>
        <taxon>Hexapoda</taxon>
        <taxon>Insecta</taxon>
        <taxon>Pterygota</taxon>
        <taxon>Neoptera</taxon>
        <taxon>Endopterygota</taxon>
        <taxon>Hymenoptera</taxon>
        <taxon>Apocrita</taxon>
        <taxon>Aculeata</taxon>
        <taxon>Formicoidea</taxon>
        <taxon>Formicidae</taxon>
        <taxon>Myrmicinae</taxon>
        <taxon>Mycetomoellerius</taxon>
    </lineage>
</organism>
<feature type="non-terminal residue" evidence="1">
    <location>
        <position position="1"/>
    </location>
</feature>
<evidence type="ECO:0000313" key="1">
    <source>
        <dbReference type="EMBL" id="KYQ56106.1"/>
    </source>
</evidence>
<evidence type="ECO:0000313" key="2">
    <source>
        <dbReference type="Proteomes" id="UP000075809"/>
    </source>
</evidence>
<keyword evidence="2" id="KW-1185">Reference proteome</keyword>
<sequence>DRVEHELDESLLIINFASCTSDELIEFMLNFFDLTDDEELLQFFVIYFAVAAVKAEEEVEAAEIAAWAEETAWIGEVDEEDD</sequence>
<dbReference type="Proteomes" id="UP000075809">
    <property type="component" value="Unassembled WGS sequence"/>
</dbReference>